<organism evidence="1 2">
    <name type="scientific">Nocardia veterana</name>
    <dbReference type="NCBI Taxonomy" id="132249"/>
    <lineage>
        <taxon>Bacteria</taxon>
        <taxon>Bacillati</taxon>
        <taxon>Actinomycetota</taxon>
        <taxon>Actinomycetes</taxon>
        <taxon>Mycobacteriales</taxon>
        <taxon>Nocardiaceae</taxon>
        <taxon>Nocardia</taxon>
    </lineage>
</organism>
<proteinExistence type="predicted"/>
<dbReference type="AlphaFoldDB" id="A0A7X6RGH0"/>
<keyword evidence="2" id="KW-1185">Reference proteome</keyword>
<name>A0A7X6RGH0_9NOCA</name>
<sequence>MTWGLFLAWLANDTEEWFTIPSWSRANAAANTSPVGPVWLRQEVSPAHTRVAISLMGLLFLAASASGARTSGRSRLFQATLLGFGVHGVGHLALSAAHRGYTPGVATSPTVVIPFSLWAWRELGRAGVRRNDARTWLFSAALTVGALAGVHRAAHALTGGSPGA</sequence>
<comment type="caution">
    <text evidence="1">The sequence shown here is derived from an EMBL/GenBank/DDBJ whole genome shotgun (WGS) entry which is preliminary data.</text>
</comment>
<evidence type="ECO:0000313" key="2">
    <source>
        <dbReference type="Proteomes" id="UP000523447"/>
    </source>
</evidence>
<dbReference type="Pfam" id="PF13787">
    <property type="entry name" value="HXXEE"/>
    <property type="match status" value="1"/>
</dbReference>
<evidence type="ECO:0000313" key="1">
    <source>
        <dbReference type="EMBL" id="NKY85041.1"/>
    </source>
</evidence>
<accession>A0A7X6RGH0</accession>
<protein>
    <submittedName>
        <fullName evidence="1">HXXEE domain-containing protein</fullName>
    </submittedName>
</protein>
<gene>
    <name evidence="1" type="ORF">HGA07_05305</name>
</gene>
<dbReference type="Proteomes" id="UP000523447">
    <property type="component" value="Unassembled WGS sequence"/>
</dbReference>
<dbReference type="InterPro" id="IPR025671">
    <property type="entry name" value="HXXEE"/>
</dbReference>
<reference evidence="1 2" key="1">
    <citation type="submission" date="2020-04" db="EMBL/GenBank/DDBJ databases">
        <title>MicrobeNet Type strains.</title>
        <authorList>
            <person name="Nicholson A.C."/>
        </authorList>
    </citation>
    <scope>NUCLEOTIDE SEQUENCE [LARGE SCALE GENOMIC DNA]</scope>
    <source>
        <strain evidence="1 2">DSM 44445</strain>
    </source>
</reference>
<dbReference type="EMBL" id="JAAXPE010000003">
    <property type="protein sequence ID" value="NKY85041.1"/>
    <property type="molecule type" value="Genomic_DNA"/>
</dbReference>